<dbReference type="GO" id="GO:0004190">
    <property type="term" value="F:aspartic-type endopeptidase activity"/>
    <property type="evidence" value="ECO:0007669"/>
    <property type="project" value="InterPro"/>
</dbReference>
<gene>
    <name evidence="10" type="ORF">ENJ10_08795</name>
</gene>
<evidence type="ECO:0000313" key="10">
    <source>
        <dbReference type="EMBL" id="HED10773.1"/>
    </source>
</evidence>
<dbReference type="PANTHER" id="PTHR30487">
    <property type="entry name" value="TYPE 4 PREPILIN-LIKE PROTEINS LEADER PEPTIDE-PROCESSING ENZYME"/>
    <property type="match status" value="1"/>
</dbReference>
<evidence type="ECO:0000256" key="5">
    <source>
        <dbReference type="ARBA" id="ARBA00022989"/>
    </source>
</evidence>
<accession>A0A7V1LMM5</accession>
<keyword evidence="3" id="KW-1003">Cell membrane</keyword>
<feature type="transmembrane region" description="Helical" evidence="7">
    <location>
        <begin position="6"/>
        <end position="24"/>
    </location>
</feature>
<comment type="similarity">
    <text evidence="2">Belongs to the peptidase A24 family.</text>
</comment>
<keyword evidence="5 7" id="KW-1133">Transmembrane helix</keyword>
<comment type="subcellular location">
    <subcellularLocation>
        <location evidence="1">Cell membrane</location>
        <topology evidence="1">Multi-pass membrane protein</topology>
    </subcellularLocation>
</comment>
<sequence length="254" mass="27931">MTGFLVFLLGLAIGSFLNVVVYRLPRSLSLSHPRSACPHCHAPIAAYDNIPVLSYLLLKGKCRHCRAAIPWQYPVVELITAVLFFIVYYDKGLTVRLPLYLLFLAFMISIALIDIKTGLILDRQLMLMLGLGVVLNLLFPFIGWKEALTGMLAGAGSMYLIAFLGRMMLKKESLGFGDVKFAAVAGFYLGVLPTLAAAYIGFVLAFVAILVSKALHKSLPRHIPLGPFLAGGFFLFLLWGHEIGALYLSLVQPR</sequence>
<proteinExistence type="inferred from homology"/>
<dbReference type="InterPro" id="IPR010627">
    <property type="entry name" value="Prepilin_pept_A24_N"/>
</dbReference>
<evidence type="ECO:0000259" key="9">
    <source>
        <dbReference type="Pfam" id="PF06750"/>
    </source>
</evidence>
<dbReference type="InterPro" id="IPR050882">
    <property type="entry name" value="Prepilin_peptidase/N-MTase"/>
</dbReference>
<feature type="transmembrane region" description="Helical" evidence="7">
    <location>
        <begin position="181"/>
        <end position="208"/>
    </location>
</feature>
<protein>
    <submittedName>
        <fullName evidence="10">Prepilin peptidase</fullName>
    </submittedName>
</protein>
<dbReference type="InterPro" id="IPR000045">
    <property type="entry name" value="Prepilin_IV_endopep_pep"/>
</dbReference>
<reference evidence="10" key="1">
    <citation type="journal article" date="2020" name="mSystems">
        <title>Genome- and Community-Level Interaction Insights into Carbon Utilization and Element Cycling Functions of Hydrothermarchaeota in Hydrothermal Sediment.</title>
        <authorList>
            <person name="Zhou Z."/>
            <person name="Liu Y."/>
            <person name="Xu W."/>
            <person name="Pan J."/>
            <person name="Luo Z.H."/>
            <person name="Li M."/>
        </authorList>
    </citation>
    <scope>NUCLEOTIDE SEQUENCE [LARGE SCALE GENOMIC DNA]</scope>
    <source>
        <strain evidence="10">HyVt-456</strain>
    </source>
</reference>
<evidence type="ECO:0000256" key="1">
    <source>
        <dbReference type="ARBA" id="ARBA00004651"/>
    </source>
</evidence>
<dbReference type="GO" id="GO:0006465">
    <property type="term" value="P:signal peptide processing"/>
    <property type="evidence" value="ECO:0007669"/>
    <property type="project" value="TreeGrafter"/>
</dbReference>
<feature type="transmembrane region" description="Helical" evidence="7">
    <location>
        <begin position="228"/>
        <end position="250"/>
    </location>
</feature>
<evidence type="ECO:0000256" key="6">
    <source>
        <dbReference type="ARBA" id="ARBA00023136"/>
    </source>
</evidence>
<feature type="transmembrane region" description="Helical" evidence="7">
    <location>
        <begin position="125"/>
        <end position="144"/>
    </location>
</feature>
<dbReference type="Gene3D" id="1.20.120.1220">
    <property type="match status" value="1"/>
</dbReference>
<feature type="domain" description="Prepilin type IV endopeptidase peptidase" evidence="8">
    <location>
        <begin position="101"/>
        <end position="208"/>
    </location>
</feature>
<comment type="caution">
    <text evidence="10">The sequence shown here is derived from an EMBL/GenBank/DDBJ whole genome shotgun (WGS) entry which is preliminary data.</text>
</comment>
<feature type="transmembrane region" description="Helical" evidence="7">
    <location>
        <begin position="150"/>
        <end position="169"/>
    </location>
</feature>
<feature type="domain" description="Prepilin peptidase A24 N-terminal" evidence="9">
    <location>
        <begin position="8"/>
        <end position="89"/>
    </location>
</feature>
<dbReference type="GO" id="GO:0005886">
    <property type="term" value="C:plasma membrane"/>
    <property type="evidence" value="ECO:0007669"/>
    <property type="project" value="UniProtKB-SubCell"/>
</dbReference>
<organism evidence="10">
    <name type="scientific">Caldithrix abyssi</name>
    <dbReference type="NCBI Taxonomy" id="187145"/>
    <lineage>
        <taxon>Bacteria</taxon>
        <taxon>Pseudomonadati</taxon>
        <taxon>Calditrichota</taxon>
        <taxon>Calditrichia</taxon>
        <taxon>Calditrichales</taxon>
        <taxon>Calditrichaceae</taxon>
        <taxon>Caldithrix</taxon>
    </lineage>
</organism>
<dbReference type="PANTHER" id="PTHR30487:SF0">
    <property type="entry name" value="PREPILIN LEADER PEPTIDASE_N-METHYLTRANSFERASE-RELATED"/>
    <property type="match status" value="1"/>
</dbReference>
<evidence type="ECO:0000256" key="7">
    <source>
        <dbReference type="SAM" id="Phobius"/>
    </source>
</evidence>
<dbReference type="EMBL" id="DRLD01000243">
    <property type="protein sequence ID" value="HED10773.1"/>
    <property type="molecule type" value="Genomic_DNA"/>
</dbReference>
<evidence type="ECO:0000256" key="3">
    <source>
        <dbReference type="ARBA" id="ARBA00022475"/>
    </source>
</evidence>
<dbReference type="Pfam" id="PF01478">
    <property type="entry name" value="Peptidase_A24"/>
    <property type="match status" value="1"/>
</dbReference>
<evidence type="ECO:0000256" key="4">
    <source>
        <dbReference type="ARBA" id="ARBA00022692"/>
    </source>
</evidence>
<dbReference type="Proteomes" id="UP000886005">
    <property type="component" value="Unassembled WGS sequence"/>
</dbReference>
<evidence type="ECO:0000256" key="2">
    <source>
        <dbReference type="ARBA" id="ARBA00005801"/>
    </source>
</evidence>
<dbReference type="AlphaFoldDB" id="A0A7V1LMM5"/>
<feature type="transmembrane region" description="Helical" evidence="7">
    <location>
        <begin position="95"/>
        <end position="113"/>
    </location>
</feature>
<evidence type="ECO:0000259" key="8">
    <source>
        <dbReference type="Pfam" id="PF01478"/>
    </source>
</evidence>
<name>A0A7V1LMM5_CALAY</name>
<keyword evidence="4 7" id="KW-0812">Transmembrane</keyword>
<feature type="transmembrane region" description="Helical" evidence="7">
    <location>
        <begin position="71"/>
        <end position="89"/>
    </location>
</feature>
<dbReference type="Pfam" id="PF06750">
    <property type="entry name" value="A24_N_bact"/>
    <property type="match status" value="1"/>
</dbReference>
<keyword evidence="6 7" id="KW-0472">Membrane</keyword>